<evidence type="ECO:0000313" key="9">
    <source>
        <dbReference type="Proteomes" id="UP001152759"/>
    </source>
</evidence>
<feature type="region of interest" description="Disordered" evidence="6">
    <location>
        <begin position="147"/>
        <end position="271"/>
    </location>
</feature>
<name>A0A9P0ACN9_BEMTA</name>
<keyword evidence="1" id="KW-0433">Leucine-rich repeat</keyword>
<dbReference type="SUPFAM" id="SSF52058">
    <property type="entry name" value="L domain-like"/>
    <property type="match status" value="1"/>
</dbReference>
<dbReference type="AlphaFoldDB" id="A0A9P0ACN9"/>
<dbReference type="PROSITE" id="PS51450">
    <property type="entry name" value="LRR"/>
    <property type="match status" value="2"/>
</dbReference>
<dbReference type="GO" id="GO:0042393">
    <property type="term" value="F:histone binding"/>
    <property type="evidence" value="ECO:0007669"/>
    <property type="project" value="TreeGrafter"/>
</dbReference>
<dbReference type="SMART" id="SM00446">
    <property type="entry name" value="LRRcap"/>
    <property type="match status" value="1"/>
</dbReference>
<evidence type="ECO:0000256" key="3">
    <source>
        <dbReference type="ARBA" id="ARBA00025777"/>
    </source>
</evidence>
<dbReference type="KEGG" id="btab:109031466"/>
<dbReference type="Gene3D" id="3.80.10.10">
    <property type="entry name" value="Ribonuclease Inhibitor"/>
    <property type="match status" value="1"/>
</dbReference>
<organism evidence="8 9">
    <name type="scientific">Bemisia tabaci</name>
    <name type="common">Sweetpotato whitefly</name>
    <name type="synonym">Aleurodes tabaci</name>
    <dbReference type="NCBI Taxonomy" id="7038"/>
    <lineage>
        <taxon>Eukaryota</taxon>
        <taxon>Metazoa</taxon>
        <taxon>Ecdysozoa</taxon>
        <taxon>Arthropoda</taxon>
        <taxon>Hexapoda</taxon>
        <taxon>Insecta</taxon>
        <taxon>Pterygota</taxon>
        <taxon>Neoptera</taxon>
        <taxon>Paraneoptera</taxon>
        <taxon>Hemiptera</taxon>
        <taxon>Sternorrhyncha</taxon>
        <taxon>Aleyrodoidea</taxon>
        <taxon>Aleyrodidae</taxon>
        <taxon>Aleyrodinae</taxon>
        <taxon>Bemisia</taxon>
    </lineage>
</organism>
<dbReference type="InterPro" id="IPR003603">
    <property type="entry name" value="U2A'_phosphoprotein32A_C"/>
</dbReference>
<comment type="function">
    <text evidence="4">Implicated in a number of cellular processes, including proliferation, differentiation, caspase-dependent and caspase-independent apoptosis, suppression of transformation (tumor suppressor), inhibition of protein phosphatase 2A, regulation of mRNA trafficking and stability, and inhibition of acetyltransferases as part of the INHAT (inhibitor of histone acetyltransferases) complex.</text>
</comment>
<dbReference type="Pfam" id="PF14580">
    <property type="entry name" value="LRR_9"/>
    <property type="match status" value="1"/>
</dbReference>
<dbReference type="FunFam" id="3.80.10.10:FF:000003">
    <property type="entry name" value="Acidic leucine-rich nuclear phosphoprotein 32 family member A"/>
    <property type="match status" value="1"/>
</dbReference>
<dbReference type="Proteomes" id="UP001152759">
    <property type="component" value="Chromosome 4"/>
</dbReference>
<feature type="compositionally biased region" description="Acidic residues" evidence="6">
    <location>
        <begin position="206"/>
        <end position="251"/>
    </location>
</feature>
<sequence length="271" mass="30632">MEKRIALEKRGRDPSEIKELNLDNCRSPNIIGLTDEFVNLEVLSLINVGLTSLKGFPVLPNLKKLELSDNRISNGLNLLLTSPKLTNLNLSGNKIKDLATLEPLKDFEHLKYLDLFNNEATGVDNYREKVFALIPSLKYLDGFDVKEQEADDSEAEDEEVNGNDDEDDSDGGEGEDEEGVDEEELVEEEEDEDDEEMSLNRVYDEHLDEESEGDDYEGELDEEDDEEDGIEEEEDEGEGETEGDTTQNDEESPARGKKRKHEGEEEEPNAE</sequence>
<dbReference type="InterPro" id="IPR045081">
    <property type="entry name" value="AN32"/>
</dbReference>
<evidence type="ECO:0000256" key="1">
    <source>
        <dbReference type="ARBA" id="ARBA00022614"/>
    </source>
</evidence>
<dbReference type="InterPro" id="IPR001611">
    <property type="entry name" value="Leu-rich_rpt"/>
</dbReference>
<dbReference type="OrthoDB" id="2160613at2759"/>
<gene>
    <name evidence="8" type="ORF">BEMITA_LOCUS7845</name>
</gene>
<keyword evidence="2" id="KW-0677">Repeat</keyword>
<feature type="compositionally biased region" description="Acidic residues" evidence="6">
    <location>
        <begin position="149"/>
        <end position="197"/>
    </location>
</feature>
<feature type="domain" description="U2A'/phosphoprotein 32 family A C-terminal" evidence="7">
    <location>
        <begin position="123"/>
        <end position="141"/>
    </location>
</feature>
<keyword evidence="9" id="KW-1185">Reference proteome</keyword>
<dbReference type="PANTHER" id="PTHR11375:SF0">
    <property type="entry name" value="ACIDIC LEUCINE-RICH NUCLEAR PHOSPHOPROTEIN 32 FAMILY MEMBER A"/>
    <property type="match status" value="1"/>
</dbReference>
<dbReference type="EMBL" id="OU963865">
    <property type="protein sequence ID" value="CAH0388970.1"/>
    <property type="molecule type" value="Genomic_DNA"/>
</dbReference>
<dbReference type="InterPro" id="IPR032675">
    <property type="entry name" value="LRR_dom_sf"/>
</dbReference>
<comment type="similarity">
    <text evidence="3">Belongs to the ANP32 family.</text>
</comment>
<evidence type="ECO:0000259" key="7">
    <source>
        <dbReference type="SMART" id="SM00446"/>
    </source>
</evidence>
<dbReference type="GO" id="GO:0005634">
    <property type="term" value="C:nucleus"/>
    <property type="evidence" value="ECO:0007669"/>
    <property type="project" value="TreeGrafter"/>
</dbReference>
<evidence type="ECO:0000256" key="6">
    <source>
        <dbReference type="SAM" id="MobiDB-lite"/>
    </source>
</evidence>
<accession>A0A9P0ACN9</accession>
<proteinExistence type="inferred from homology"/>
<evidence type="ECO:0000256" key="4">
    <source>
        <dbReference type="ARBA" id="ARBA00056686"/>
    </source>
</evidence>
<reference evidence="8" key="1">
    <citation type="submission" date="2021-12" db="EMBL/GenBank/DDBJ databases">
        <authorList>
            <person name="King R."/>
        </authorList>
    </citation>
    <scope>NUCLEOTIDE SEQUENCE</scope>
</reference>
<evidence type="ECO:0000256" key="2">
    <source>
        <dbReference type="ARBA" id="ARBA00022737"/>
    </source>
</evidence>
<evidence type="ECO:0000313" key="8">
    <source>
        <dbReference type="EMBL" id="CAH0388970.1"/>
    </source>
</evidence>
<protein>
    <recommendedName>
        <fullName evidence="5">Acidic leucine-rich nuclear phosphoprotein 32 family member A</fullName>
    </recommendedName>
</protein>
<dbReference type="PANTHER" id="PTHR11375">
    <property type="entry name" value="ACIDIC LEUCINE-RICH NUCLEAR PHOSPHOPROTEIN 32"/>
    <property type="match status" value="1"/>
</dbReference>
<evidence type="ECO:0000256" key="5">
    <source>
        <dbReference type="ARBA" id="ARBA00067860"/>
    </source>
</evidence>